<evidence type="ECO:0000313" key="2">
    <source>
        <dbReference type="EMBL" id="KAK8229101.1"/>
    </source>
</evidence>
<proteinExistence type="predicted"/>
<dbReference type="Proteomes" id="UP001492380">
    <property type="component" value="Unassembled WGS sequence"/>
</dbReference>
<accession>A0ABR1YGD3</accession>
<evidence type="ECO:0000256" key="1">
    <source>
        <dbReference type="SAM" id="SignalP"/>
    </source>
</evidence>
<feature type="signal peptide" evidence="1">
    <location>
        <begin position="1"/>
        <end position="21"/>
    </location>
</feature>
<gene>
    <name evidence="2" type="ORF">HDK90DRAFT_346924</name>
</gene>
<protein>
    <submittedName>
        <fullName evidence="2">Uncharacterized protein</fullName>
    </submittedName>
</protein>
<reference evidence="2 3" key="1">
    <citation type="submission" date="2024-04" db="EMBL/GenBank/DDBJ databases">
        <title>Phyllosticta paracitricarpa is synonymous to the EU quarantine fungus P. citricarpa based on phylogenomic analyses.</title>
        <authorList>
            <consortium name="Lawrence Berkeley National Laboratory"/>
            <person name="Van Ingen-Buijs V.A."/>
            <person name="Van Westerhoven A.C."/>
            <person name="Haridas S."/>
            <person name="Skiadas P."/>
            <person name="Martin F."/>
            <person name="Groenewald J.Z."/>
            <person name="Crous P.W."/>
            <person name="Seidl M.F."/>
        </authorList>
    </citation>
    <scope>NUCLEOTIDE SEQUENCE [LARGE SCALE GENOMIC DNA]</scope>
    <source>
        <strain evidence="2 3">CBS 123374</strain>
    </source>
</reference>
<name>A0ABR1YGD3_9PEZI</name>
<feature type="chain" id="PRO_5046971559" evidence="1">
    <location>
        <begin position="22"/>
        <end position="212"/>
    </location>
</feature>
<comment type="caution">
    <text evidence="2">The sequence shown here is derived from an EMBL/GenBank/DDBJ whole genome shotgun (WGS) entry which is preliminary data.</text>
</comment>
<evidence type="ECO:0000313" key="3">
    <source>
        <dbReference type="Proteomes" id="UP001492380"/>
    </source>
</evidence>
<organism evidence="2 3">
    <name type="scientific">Phyllosticta capitalensis</name>
    <dbReference type="NCBI Taxonomy" id="121624"/>
    <lineage>
        <taxon>Eukaryota</taxon>
        <taxon>Fungi</taxon>
        <taxon>Dikarya</taxon>
        <taxon>Ascomycota</taxon>
        <taxon>Pezizomycotina</taxon>
        <taxon>Dothideomycetes</taxon>
        <taxon>Dothideomycetes incertae sedis</taxon>
        <taxon>Botryosphaeriales</taxon>
        <taxon>Phyllostictaceae</taxon>
        <taxon>Phyllosticta</taxon>
    </lineage>
</organism>
<keyword evidence="1" id="KW-0732">Signal</keyword>
<dbReference type="EMBL" id="JBBWRZ010000009">
    <property type="protein sequence ID" value="KAK8229101.1"/>
    <property type="molecule type" value="Genomic_DNA"/>
</dbReference>
<keyword evidence="3" id="KW-1185">Reference proteome</keyword>
<sequence length="212" mass="22489">MHRGAIAALTTLRLLASAANGGQPLQFHPLDDDHCQISTILRRCQKSSPPPGRLSSSMALRNSLSSSSFRPKAGCFLPPALSPRVQSPYHSFDAPFPPRAGVGRPASLSTADLATLARVLLRVPSFSEIGTIIITQGNDDESAAPAAIADSPILVRLNVVACHHEPLRPFPSVCIFSEYAASVKRRSAALPSRDSLESLTAPLSSRLATVYG</sequence>